<evidence type="ECO:0000313" key="1">
    <source>
        <dbReference type="EMBL" id="KAI0068923.1"/>
    </source>
</evidence>
<accession>A0ACB8TKJ6</accession>
<sequence>MDAPVIKSTNQLQWIELLGKVQELAEATSTENTELSARVKELELELLVWKQAHSAAREAAERENKIRDEQLAVLRKQVSGGGHGLVVEKDGLVLCVIDGTKTFFAAPYLKQGEHGGRRAGQEISNGIHRHLTEDNAYASSDISLWIFVYVNKRRLVTELVGNAVCTALQLDAFCAGLSETSPSLNIIDVASKKDADSKIREYLQMFSKLQHNLRIYTTGGYGSEYSPSLPYLDVVAPTASVVLVRGHSYPSFGSFGQGYPHILLEGLFMKDMPSDFSTAPTSFSGITPVSAGVDEERSQMGSPDLVTFTPATRTVPVLDPTLPLYKQNPPPCNEHYLLAECSKNGRCKYSHEYELNEEQLATLAKNAKQSPCWFLNNDMQCPYGDGCCWGHVCPFGIKCHFSSKDKCRFKGAGMHRPRGDTSNY</sequence>
<reference evidence="1" key="2">
    <citation type="journal article" date="2022" name="New Phytol.">
        <title>Evolutionary transition to the ectomycorrhizal habit in the genomes of a hyperdiverse lineage of mushroom-forming fungi.</title>
        <authorList>
            <person name="Looney B."/>
            <person name="Miyauchi S."/>
            <person name="Morin E."/>
            <person name="Drula E."/>
            <person name="Courty P.E."/>
            <person name="Kohler A."/>
            <person name="Kuo A."/>
            <person name="LaButti K."/>
            <person name="Pangilinan J."/>
            <person name="Lipzen A."/>
            <person name="Riley R."/>
            <person name="Andreopoulos W."/>
            <person name="He G."/>
            <person name="Johnson J."/>
            <person name="Nolan M."/>
            <person name="Tritt A."/>
            <person name="Barry K.W."/>
            <person name="Grigoriev I.V."/>
            <person name="Nagy L.G."/>
            <person name="Hibbett D."/>
            <person name="Henrissat B."/>
            <person name="Matheny P.B."/>
            <person name="Labbe J."/>
            <person name="Martin F.M."/>
        </authorList>
    </citation>
    <scope>NUCLEOTIDE SEQUENCE</scope>
    <source>
        <strain evidence="1">HHB10654</strain>
    </source>
</reference>
<name>A0ACB8TKJ6_9AGAM</name>
<dbReference type="Proteomes" id="UP000814140">
    <property type="component" value="Unassembled WGS sequence"/>
</dbReference>
<protein>
    <submittedName>
        <fullName evidence="1">Uncharacterized protein</fullName>
    </submittedName>
</protein>
<keyword evidence="2" id="KW-1185">Reference proteome</keyword>
<dbReference type="EMBL" id="MU277187">
    <property type="protein sequence ID" value="KAI0068923.1"/>
    <property type="molecule type" value="Genomic_DNA"/>
</dbReference>
<evidence type="ECO:0000313" key="2">
    <source>
        <dbReference type="Proteomes" id="UP000814140"/>
    </source>
</evidence>
<comment type="caution">
    <text evidence="1">The sequence shown here is derived from an EMBL/GenBank/DDBJ whole genome shotgun (WGS) entry which is preliminary data.</text>
</comment>
<reference evidence="1" key="1">
    <citation type="submission" date="2021-03" db="EMBL/GenBank/DDBJ databases">
        <authorList>
            <consortium name="DOE Joint Genome Institute"/>
            <person name="Ahrendt S."/>
            <person name="Looney B.P."/>
            <person name="Miyauchi S."/>
            <person name="Morin E."/>
            <person name="Drula E."/>
            <person name="Courty P.E."/>
            <person name="Chicoki N."/>
            <person name="Fauchery L."/>
            <person name="Kohler A."/>
            <person name="Kuo A."/>
            <person name="Labutti K."/>
            <person name="Pangilinan J."/>
            <person name="Lipzen A."/>
            <person name="Riley R."/>
            <person name="Andreopoulos W."/>
            <person name="He G."/>
            <person name="Johnson J."/>
            <person name="Barry K.W."/>
            <person name="Grigoriev I.V."/>
            <person name="Nagy L."/>
            <person name="Hibbett D."/>
            <person name="Henrissat B."/>
            <person name="Matheny P.B."/>
            <person name="Labbe J."/>
            <person name="Martin F."/>
        </authorList>
    </citation>
    <scope>NUCLEOTIDE SEQUENCE</scope>
    <source>
        <strain evidence="1">HHB10654</strain>
    </source>
</reference>
<gene>
    <name evidence="1" type="ORF">BV25DRAFT_1910657</name>
</gene>
<organism evidence="1 2">
    <name type="scientific">Artomyces pyxidatus</name>
    <dbReference type="NCBI Taxonomy" id="48021"/>
    <lineage>
        <taxon>Eukaryota</taxon>
        <taxon>Fungi</taxon>
        <taxon>Dikarya</taxon>
        <taxon>Basidiomycota</taxon>
        <taxon>Agaricomycotina</taxon>
        <taxon>Agaricomycetes</taxon>
        <taxon>Russulales</taxon>
        <taxon>Auriscalpiaceae</taxon>
        <taxon>Artomyces</taxon>
    </lineage>
</organism>
<proteinExistence type="predicted"/>